<dbReference type="AlphaFoldDB" id="A0A3R7P7F9"/>
<dbReference type="EMBL" id="QCYY01001511">
    <property type="protein sequence ID" value="ROT77569.1"/>
    <property type="molecule type" value="Genomic_DNA"/>
</dbReference>
<evidence type="ECO:0000313" key="2">
    <source>
        <dbReference type="EMBL" id="ROT77569.1"/>
    </source>
</evidence>
<reference evidence="2 3" key="2">
    <citation type="submission" date="2019-01" db="EMBL/GenBank/DDBJ databases">
        <title>The decoding of complex shrimp genome reveals the adaptation for benthos swimmer, frequently molting mechanism and breeding impact on genome.</title>
        <authorList>
            <person name="Sun Y."/>
            <person name="Gao Y."/>
            <person name="Yu Y."/>
        </authorList>
    </citation>
    <scope>NUCLEOTIDE SEQUENCE [LARGE SCALE GENOMIC DNA]</scope>
    <source>
        <tissue evidence="2">Muscle</tissue>
    </source>
</reference>
<evidence type="ECO:0000256" key="1">
    <source>
        <dbReference type="SAM" id="MobiDB-lite"/>
    </source>
</evidence>
<accession>A0A3R7P7F9</accession>
<feature type="compositionally biased region" description="Low complexity" evidence="1">
    <location>
        <begin position="104"/>
        <end position="121"/>
    </location>
</feature>
<feature type="region of interest" description="Disordered" evidence="1">
    <location>
        <begin position="72"/>
        <end position="121"/>
    </location>
</feature>
<reference evidence="2 3" key="1">
    <citation type="submission" date="2018-04" db="EMBL/GenBank/DDBJ databases">
        <authorList>
            <person name="Zhang X."/>
            <person name="Yuan J."/>
            <person name="Li F."/>
            <person name="Xiang J."/>
        </authorList>
    </citation>
    <scope>NUCLEOTIDE SEQUENCE [LARGE SCALE GENOMIC DNA]</scope>
    <source>
        <tissue evidence="2">Muscle</tissue>
    </source>
</reference>
<sequence length="144" mass="15369">MPRTLRQADASLDHTDSGYRPFPRRARAAAIVVPAARVSPAPPRLQDALPLACADLDGCQFQRLWTSRLGATRLGRPPEPWEAGDTLGLGRPPEPWEAGAHSASDSSLLLPPSRDCPSSRRPGFKKLFDSIVNAVPEGPAVAGS</sequence>
<feature type="region of interest" description="Disordered" evidence="1">
    <location>
        <begin position="1"/>
        <end position="21"/>
    </location>
</feature>
<name>A0A3R7P7F9_PENVA</name>
<protein>
    <submittedName>
        <fullName evidence="2">Uncharacterized protein</fullName>
    </submittedName>
</protein>
<proteinExistence type="predicted"/>
<dbReference type="Proteomes" id="UP000283509">
    <property type="component" value="Unassembled WGS sequence"/>
</dbReference>
<organism evidence="2 3">
    <name type="scientific">Penaeus vannamei</name>
    <name type="common">Whiteleg shrimp</name>
    <name type="synonym">Litopenaeus vannamei</name>
    <dbReference type="NCBI Taxonomy" id="6689"/>
    <lineage>
        <taxon>Eukaryota</taxon>
        <taxon>Metazoa</taxon>
        <taxon>Ecdysozoa</taxon>
        <taxon>Arthropoda</taxon>
        <taxon>Crustacea</taxon>
        <taxon>Multicrustacea</taxon>
        <taxon>Malacostraca</taxon>
        <taxon>Eumalacostraca</taxon>
        <taxon>Eucarida</taxon>
        <taxon>Decapoda</taxon>
        <taxon>Dendrobranchiata</taxon>
        <taxon>Penaeoidea</taxon>
        <taxon>Penaeidae</taxon>
        <taxon>Penaeus</taxon>
    </lineage>
</organism>
<comment type="caution">
    <text evidence="2">The sequence shown here is derived from an EMBL/GenBank/DDBJ whole genome shotgun (WGS) entry which is preliminary data.</text>
</comment>
<keyword evidence="3" id="KW-1185">Reference proteome</keyword>
<evidence type="ECO:0000313" key="3">
    <source>
        <dbReference type="Proteomes" id="UP000283509"/>
    </source>
</evidence>
<gene>
    <name evidence="2" type="ORF">C7M84_003809</name>
</gene>